<evidence type="ECO:0000256" key="8">
    <source>
        <dbReference type="ARBA" id="ARBA00047469"/>
    </source>
</evidence>
<keyword evidence="5 9" id="KW-0067">ATP-binding</keyword>
<dbReference type="GO" id="GO:0005829">
    <property type="term" value="C:cytosol"/>
    <property type="evidence" value="ECO:0007669"/>
    <property type="project" value="TreeGrafter"/>
</dbReference>
<evidence type="ECO:0000313" key="16">
    <source>
        <dbReference type="Proteomes" id="UP000186104"/>
    </source>
</evidence>
<feature type="short sequence motif" description="'KMSKS' region" evidence="9">
    <location>
        <begin position="758"/>
        <end position="762"/>
    </location>
</feature>
<evidence type="ECO:0000256" key="11">
    <source>
        <dbReference type="SAM" id="MobiDB-lite"/>
    </source>
</evidence>
<dbReference type="STRING" id="499555.BJL86_3325"/>
<proteinExistence type="inferred from homology"/>
<feature type="region of interest" description="Disordered" evidence="11">
    <location>
        <begin position="1"/>
        <end position="21"/>
    </location>
</feature>
<comment type="catalytic activity">
    <reaction evidence="8 9">
        <text>tRNA(Leu) + L-leucine + ATP = L-leucyl-tRNA(Leu) + AMP + diphosphate</text>
        <dbReference type="Rhea" id="RHEA:11688"/>
        <dbReference type="Rhea" id="RHEA-COMP:9613"/>
        <dbReference type="Rhea" id="RHEA-COMP:9622"/>
        <dbReference type="ChEBI" id="CHEBI:30616"/>
        <dbReference type="ChEBI" id="CHEBI:33019"/>
        <dbReference type="ChEBI" id="CHEBI:57427"/>
        <dbReference type="ChEBI" id="CHEBI:78442"/>
        <dbReference type="ChEBI" id="CHEBI:78494"/>
        <dbReference type="ChEBI" id="CHEBI:456215"/>
        <dbReference type="EC" id="6.1.1.4"/>
    </reaction>
</comment>
<dbReference type="PRINTS" id="PR00985">
    <property type="entry name" value="TRNASYNTHLEU"/>
</dbReference>
<dbReference type="InterPro" id="IPR013155">
    <property type="entry name" value="M/V/L/I-tRNA-synth_anticd-bd"/>
</dbReference>
<feature type="domain" description="Methionyl/Valyl/Leucyl/Isoleucyl-tRNA synthetase anticodon-binding" evidence="12">
    <location>
        <begin position="838"/>
        <end position="953"/>
    </location>
</feature>
<keyword evidence="16" id="KW-1185">Reference proteome</keyword>
<comment type="caution">
    <text evidence="9">Lacks conserved residue(s) required for the propagation of feature annotation.</text>
</comment>
<organism evidence="15 16">
    <name type="scientific">Dietzia timorensis</name>
    <dbReference type="NCBI Taxonomy" id="499555"/>
    <lineage>
        <taxon>Bacteria</taxon>
        <taxon>Bacillati</taxon>
        <taxon>Actinomycetota</taxon>
        <taxon>Actinomycetes</taxon>
        <taxon>Mycobacteriales</taxon>
        <taxon>Dietziaceae</taxon>
        <taxon>Dietzia</taxon>
    </lineage>
</organism>
<evidence type="ECO:0000256" key="3">
    <source>
        <dbReference type="ARBA" id="ARBA00022598"/>
    </source>
</evidence>
<dbReference type="InterPro" id="IPR025709">
    <property type="entry name" value="Leu_tRNA-synth_edit"/>
</dbReference>
<reference evidence="15 16" key="1">
    <citation type="submission" date="2016-06" db="EMBL/GenBank/DDBJ databases">
        <title>Complete genome sequence of a saline-alkali tolerant type strain Dietzia timorensis ID05-A0528T.</title>
        <authorList>
            <person name="Wu X."/>
        </authorList>
    </citation>
    <scope>NUCLEOTIDE SEQUENCE [LARGE SCALE GENOMIC DNA]</scope>
    <source>
        <strain evidence="15 16">ID05-A0528</strain>
    </source>
</reference>
<evidence type="ECO:0000259" key="13">
    <source>
        <dbReference type="Pfam" id="PF09334"/>
    </source>
</evidence>
<evidence type="ECO:0000256" key="5">
    <source>
        <dbReference type="ARBA" id="ARBA00022840"/>
    </source>
</evidence>
<dbReference type="InterPro" id="IPR009080">
    <property type="entry name" value="tRNAsynth_Ia_anticodon-bd"/>
</dbReference>
<dbReference type="Pfam" id="PF09334">
    <property type="entry name" value="tRNA-synt_1g"/>
    <property type="match status" value="1"/>
</dbReference>
<dbReference type="Proteomes" id="UP000186104">
    <property type="component" value="Chromosome"/>
</dbReference>
<dbReference type="PANTHER" id="PTHR43740:SF2">
    <property type="entry name" value="LEUCINE--TRNA LIGASE, MITOCHONDRIAL"/>
    <property type="match status" value="1"/>
</dbReference>
<evidence type="ECO:0000256" key="1">
    <source>
        <dbReference type="ARBA" id="ARBA00005594"/>
    </source>
</evidence>
<keyword evidence="7 9" id="KW-0030">Aminoacyl-tRNA synthetase</keyword>
<dbReference type="FunFam" id="1.10.730.10:FF:000011">
    <property type="entry name" value="Leucine--tRNA ligase chloroplastic/mitochondrial"/>
    <property type="match status" value="1"/>
</dbReference>
<dbReference type="HAMAP" id="MF_00049_B">
    <property type="entry name" value="Leu_tRNA_synth_B"/>
    <property type="match status" value="1"/>
</dbReference>
<dbReference type="InterPro" id="IPR009008">
    <property type="entry name" value="Val/Leu/Ile-tRNA-synth_edit"/>
</dbReference>
<name>A0A173LQN4_9ACTN</name>
<evidence type="ECO:0000259" key="12">
    <source>
        <dbReference type="Pfam" id="PF08264"/>
    </source>
</evidence>
<dbReference type="EC" id="6.1.1.4" evidence="9"/>
<evidence type="ECO:0000256" key="2">
    <source>
        <dbReference type="ARBA" id="ARBA00022490"/>
    </source>
</evidence>
<dbReference type="SUPFAM" id="SSF50677">
    <property type="entry name" value="ValRS/IleRS/LeuRS editing domain"/>
    <property type="match status" value="1"/>
</dbReference>
<dbReference type="Gene3D" id="1.10.730.10">
    <property type="entry name" value="Isoleucyl-tRNA Synthetase, Domain 1"/>
    <property type="match status" value="1"/>
</dbReference>
<evidence type="ECO:0000256" key="6">
    <source>
        <dbReference type="ARBA" id="ARBA00022917"/>
    </source>
</evidence>
<evidence type="ECO:0000256" key="10">
    <source>
        <dbReference type="RuleBase" id="RU363039"/>
    </source>
</evidence>
<dbReference type="KEGG" id="dtm:BJL86_3325"/>
<dbReference type="PANTHER" id="PTHR43740">
    <property type="entry name" value="LEUCYL-TRNA SYNTHETASE"/>
    <property type="match status" value="1"/>
</dbReference>
<keyword evidence="6 9" id="KW-0648">Protein biosynthesis</keyword>
<dbReference type="SUPFAM" id="SSF47323">
    <property type="entry name" value="Anticodon-binding domain of a subclass of class I aminoacyl-tRNA synthetases"/>
    <property type="match status" value="1"/>
</dbReference>
<dbReference type="Pfam" id="PF08264">
    <property type="entry name" value="Anticodon_1"/>
    <property type="match status" value="1"/>
</dbReference>
<dbReference type="AlphaFoldDB" id="A0A173LQN4"/>
<accession>A0A173LQN4</accession>
<keyword evidence="2 9" id="KW-0963">Cytoplasm</keyword>
<dbReference type="Gene3D" id="3.40.50.620">
    <property type="entry name" value="HUPs"/>
    <property type="match status" value="3"/>
</dbReference>
<dbReference type="InterPro" id="IPR014729">
    <property type="entry name" value="Rossmann-like_a/b/a_fold"/>
</dbReference>
<dbReference type="CDD" id="cd07958">
    <property type="entry name" value="Anticodon_Ia_Leu_BEm"/>
    <property type="match status" value="1"/>
</dbReference>
<keyword evidence="3 9" id="KW-0436">Ligase</keyword>
<dbReference type="InterPro" id="IPR002302">
    <property type="entry name" value="Leu-tRNA-ligase"/>
</dbReference>
<feature type="domain" description="Methionyl/Leucyl tRNA synthetase" evidence="13">
    <location>
        <begin position="68"/>
        <end position="172"/>
    </location>
</feature>
<evidence type="ECO:0000256" key="7">
    <source>
        <dbReference type="ARBA" id="ARBA00023146"/>
    </source>
</evidence>
<sequence length="988" mass="109195">MSTSSDNVQPAAGESGPAHRYSARLAGEIEPRWQAEWAARGTFHAPNPVGPLTAEDGSLPADKLFVQDMFPYPSGAGLHVGHPLGYIATDVYARYHRMLGRYVLHALGYDAYGLPAEQYAVQTGQHPRVTTEQNVENMKRQLGRLGLGHDPRRSFATTDVEFYRWTQWIFLQIFNSWFDAEAPVREHEGVAPSGRTGRARPISELVEEFASGKRALAPEVAAELGNRGWSELDATERERVLADYRLVYLSNSMVNWCPGLGTVLANEEVTAEGKSERGNFPVFRKNLRQWMMRITAYSDRLIDDLDNLDWPEKVKSMQRNWIGRSRGAQVGFPLAEDPSSKIAVFTTRPDTLFGATYMVLAPEHVLVDQITKDEWPSDGVDERWTGGASSPREAVDAYRKAIAAKSDLERQENKEKTGVFTGAYAVNPLSGAKIPVFIADYVLTGYGTGAIMAVPAHDSRDFEFSEAFGLERIQVVKPAGGDYDPEQAFTGEGTAINSASGALDINGLEQAEAKDKVIDFLEAEGLGSGQIQYKLRDWLFARQRYWGEPFPIVYDENGIAHALPDEMLPVELPEVDDYSPVSFDPEDADSEPSPPLAKAAEWMKVTLDLGDGPKEYTRDANVMPQWAGSSWYELRYTDPTNTEAMADPENEAYWLGPRPNEHGANDPGGVDLYVGGVEHAVLHLLYSRFWHKVLYDLGHVSSSEPYRRLFNQGYIQAYAYTDPRGIYVPAAEVTEREGKFFWTNPEGEEVHVREEYGKMGKSLKNSVSPDEMAENFGADTLRVYEMSMGPLDQSRPWATKDVVGAHRFLQRLWRVVVNEETGEVHVSEDAPEGDVAKALARAVAGVREDYAELRDNTAIAKLIEFTNTLTKAFGSGGAPREAAEALVLMVAPVAPHVAEELWSRLGHEVSLAHGPFPTADESLLVDDTVEYPIQVKGKVRSRIQVAADASPADVEAAALADPKIAEMLGGETPKKVIVVPGKMVNVVP</sequence>
<evidence type="ECO:0000313" key="15">
    <source>
        <dbReference type="EMBL" id="ANI94084.1"/>
    </source>
</evidence>
<dbReference type="FunFam" id="3.40.50.620:FF:000056">
    <property type="entry name" value="Leucine--tRNA ligase"/>
    <property type="match status" value="1"/>
</dbReference>
<dbReference type="EMBL" id="CP015961">
    <property type="protein sequence ID" value="ANI94084.1"/>
    <property type="molecule type" value="Genomic_DNA"/>
</dbReference>
<dbReference type="OrthoDB" id="9810365at2"/>
<dbReference type="GO" id="GO:0005524">
    <property type="term" value="F:ATP binding"/>
    <property type="evidence" value="ECO:0007669"/>
    <property type="project" value="UniProtKB-UniRule"/>
</dbReference>
<evidence type="ECO:0000256" key="4">
    <source>
        <dbReference type="ARBA" id="ARBA00022741"/>
    </source>
</evidence>
<evidence type="ECO:0000256" key="9">
    <source>
        <dbReference type="HAMAP-Rule" id="MF_00049"/>
    </source>
</evidence>
<keyword evidence="4 9" id="KW-0547">Nucleotide-binding</keyword>
<comment type="similarity">
    <text evidence="1 9 10">Belongs to the class-I aminoacyl-tRNA synthetase family.</text>
</comment>
<dbReference type="Pfam" id="PF13603">
    <property type="entry name" value="tRNA-synt_1_2"/>
    <property type="match status" value="1"/>
</dbReference>
<dbReference type="NCBIfam" id="TIGR00396">
    <property type="entry name" value="leuS_bact"/>
    <property type="match status" value="1"/>
</dbReference>
<gene>
    <name evidence="9" type="primary">leuS</name>
    <name evidence="15" type="ORF">BJL86_3325</name>
</gene>
<dbReference type="SUPFAM" id="SSF52374">
    <property type="entry name" value="Nucleotidylyl transferase"/>
    <property type="match status" value="1"/>
</dbReference>
<dbReference type="RefSeq" id="WP_067470880.1">
    <property type="nucleotide sequence ID" value="NZ_CP015961.1"/>
</dbReference>
<feature type="domain" description="Leucyl-tRNA synthetase editing" evidence="14">
    <location>
        <begin position="319"/>
        <end position="521"/>
    </location>
</feature>
<dbReference type="FunFam" id="3.40.50.620:FF:000087">
    <property type="entry name" value="Leucine--tRNA ligase"/>
    <property type="match status" value="1"/>
</dbReference>
<dbReference type="InterPro" id="IPR001412">
    <property type="entry name" value="aa-tRNA-synth_I_CS"/>
</dbReference>
<dbReference type="InterPro" id="IPR015413">
    <property type="entry name" value="Methionyl/Leucyl_tRNA_Synth"/>
</dbReference>
<dbReference type="GO" id="GO:0006429">
    <property type="term" value="P:leucyl-tRNA aminoacylation"/>
    <property type="evidence" value="ECO:0007669"/>
    <property type="project" value="UniProtKB-UniRule"/>
</dbReference>
<evidence type="ECO:0000259" key="14">
    <source>
        <dbReference type="Pfam" id="PF13603"/>
    </source>
</evidence>
<dbReference type="PROSITE" id="PS00178">
    <property type="entry name" value="AA_TRNA_LIGASE_I"/>
    <property type="match status" value="1"/>
</dbReference>
<dbReference type="FunFam" id="3.40.50.620:FF:000060">
    <property type="entry name" value="Leucine--tRNA ligase"/>
    <property type="match status" value="1"/>
</dbReference>
<protein>
    <recommendedName>
        <fullName evidence="9">Leucine--tRNA ligase</fullName>
        <ecNumber evidence="9">6.1.1.4</ecNumber>
    </recommendedName>
    <alternativeName>
        <fullName evidence="9">Leucyl-tRNA synthetase</fullName>
        <shortName evidence="9">LeuRS</shortName>
    </alternativeName>
</protein>
<feature type="binding site" evidence="9">
    <location>
        <position position="761"/>
    </location>
    <ligand>
        <name>ATP</name>
        <dbReference type="ChEBI" id="CHEBI:30616"/>
    </ligand>
</feature>
<comment type="subcellular location">
    <subcellularLocation>
        <location evidence="9">Cytoplasm</location>
    </subcellularLocation>
</comment>
<dbReference type="GO" id="GO:0004823">
    <property type="term" value="F:leucine-tRNA ligase activity"/>
    <property type="evidence" value="ECO:0007669"/>
    <property type="project" value="UniProtKB-UniRule"/>
</dbReference>
<dbReference type="GO" id="GO:0002161">
    <property type="term" value="F:aminoacyl-tRNA deacylase activity"/>
    <property type="evidence" value="ECO:0007669"/>
    <property type="project" value="InterPro"/>
</dbReference>